<dbReference type="GO" id="GO:0008276">
    <property type="term" value="F:protein methyltransferase activity"/>
    <property type="evidence" value="ECO:0007669"/>
    <property type="project" value="InterPro"/>
</dbReference>
<evidence type="ECO:0000313" key="7">
    <source>
        <dbReference type="EMBL" id="MCC2129267.1"/>
    </source>
</evidence>
<dbReference type="Gene3D" id="3.40.1010.10">
    <property type="entry name" value="Cobalt-precorrin-4 Transmethylase, Domain 1"/>
    <property type="match status" value="1"/>
</dbReference>
<dbReference type="SUPFAM" id="SSF53335">
    <property type="entry name" value="S-adenosyl-L-methionine-dependent methyltransferases"/>
    <property type="match status" value="1"/>
</dbReference>
<dbReference type="PANTHER" id="PTHR43182:SF1">
    <property type="entry name" value="COBALT-PRECORRIN-7 C(5)-METHYLTRANSFERASE"/>
    <property type="match status" value="1"/>
</dbReference>
<dbReference type="PANTHER" id="PTHR43182">
    <property type="entry name" value="COBALT-PRECORRIN-6B C(15)-METHYLTRANSFERASE (DECARBOXYLATING)"/>
    <property type="match status" value="1"/>
</dbReference>
<dbReference type="SUPFAM" id="SSF53790">
    <property type="entry name" value="Tetrapyrrole methylase"/>
    <property type="match status" value="1"/>
</dbReference>
<comment type="pathway">
    <text evidence="1">Cofactor biosynthesis; adenosylcobalamin biosynthesis.</text>
</comment>
<evidence type="ECO:0000259" key="6">
    <source>
        <dbReference type="Pfam" id="PF00590"/>
    </source>
</evidence>
<keyword evidence="4" id="KW-0808">Transferase</keyword>
<reference evidence="7" key="1">
    <citation type="submission" date="2021-10" db="EMBL/GenBank/DDBJ databases">
        <title>Anaerobic single-cell dispensing facilitates the cultivation of human gut bacteria.</title>
        <authorList>
            <person name="Afrizal A."/>
        </authorList>
    </citation>
    <scope>NUCLEOTIDE SEQUENCE</scope>
    <source>
        <strain evidence="7">CLA-AA-H272</strain>
    </source>
</reference>
<feature type="domain" description="Tetrapyrrole methylase" evidence="6">
    <location>
        <begin position="259"/>
        <end position="443"/>
    </location>
</feature>
<dbReference type="InterPro" id="IPR014777">
    <property type="entry name" value="4pyrrole_Mease_sub1"/>
</dbReference>
<keyword evidence="2" id="KW-0169">Cobalamin biosynthesis</keyword>
<evidence type="ECO:0000256" key="2">
    <source>
        <dbReference type="ARBA" id="ARBA00022573"/>
    </source>
</evidence>
<dbReference type="InterPro" id="IPR012818">
    <property type="entry name" value="CbiE"/>
</dbReference>
<dbReference type="NCBIfam" id="TIGR02469">
    <property type="entry name" value="CbiT"/>
    <property type="match status" value="1"/>
</dbReference>
<dbReference type="InterPro" id="IPR014776">
    <property type="entry name" value="4pyrrole_Mease_sub2"/>
</dbReference>
<dbReference type="Gene3D" id="3.40.50.150">
    <property type="entry name" value="Vaccinia Virus protein VP39"/>
    <property type="match status" value="1"/>
</dbReference>
<dbReference type="RefSeq" id="WP_302928547.1">
    <property type="nucleotide sequence ID" value="NZ_JAJEPW010000016.1"/>
</dbReference>
<evidence type="ECO:0000256" key="3">
    <source>
        <dbReference type="ARBA" id="ARBA00022603"/>
    </source>
</evidence>
<dbReference type="GO" id="GO:0032259">
    <property type="term" value="P:methylation"/>
    <property type="evidence" value="ECO:0007669"/>
    <property type="project" value="UniProtKB-KW"/>
</dbReference>
<accession>A0AAE3AED0</accession>
<gene>
    <name evidence="7" type="primary">cobK</name>
    <name evidence="7" type="ORF">LKD37_07005</name>
</gene>
<dbReference type="Proteomes" id="UP001199319">
    <property type="component" value="Unassembled WGS sequence"/>
</dbReference>
<dbReference type="GO" id="GO:0009236">
    <property type="term" value="P:cobalamin biosynthetic process"/>
    <property type="evidence" value="ECO:0007669"/>
    <property type="project" value="UniProtKB-KW"/>
</dbReference>
<evidence type="ECO:0000256" key="1">
    <source>
        <dbReference type="ARBA" id="ARBA00004953"/>
    </source>
</evidence>
<keyword evidence="3" id="KW-0489">Methyltransferase</keyword>
<dbReference type="NCBIfam" id="TIGR02467">
    <property type="entry name" value="CbiE"/>
    <property type="match status" value="1"/>
</dbReference>
<organism evidence="7 8">
    <name type="scientific">Brotocaccenecus cirricatena</name>
    <dbReference type="NCBI Taxonomy" id="3064195"/>
    <lineage>
        <taxon>Bacteria</taxon>
        <taxon>Bacillati</taxon>
        <taxon>Bacillota</taxon>
        <taxon>Clostridia</taxon>
        <taxon>Eubacteriales</taxon>
        <taxon>Oscillospiraceae</taxon>
        <taxon>Brotocaccenecus</taxon>
    </lineage>
</organism>
<keyword evidence="7" id="KW-0560">Oxidoreductase</keyword>
<dbReference type="InterPro" id="IPR029063">
    <property type="entry name" value="SAM-dependent_MTases_sf"/>
</dbReference>
<evidence type="ECO:0000313" key="8">
    <source>
        <dbReference type="Proteomes" id="UP001199319"/>
    </source>
</evidence>
<dbReference type="CDD" id="cd02440">
    <property type="entry name" value="AdoMet_MTases"/>
    <property type="match status" value="1"/>
</dbReference>
<evidence type="ECO:0000256" key="4">
    <source>
        <dbReference type="ARBA" id="ARBA00022679"/>
    </source>
</evidence>
<keyword evidence="5" id="KW-0949">S-adenosyl-L-methionine</keyword>
<comment type="caution">
    <text evidence="7">The sequence shown here is derived from an EMBL/GenBank/DDBJ whole genome shotgun (WGS) entry which is preliminary data.</text>
</comment>
<dbReference type="InterPro" id="IPR014008">
    <property type="entry name" value="Cbl_synth_MTase_CbiT"/>
</dbReference>
<proteinExistence type="predicted"/>
<sequence>MCNICVFAGTTEGRELVEFLAGQPVQATVCVATEYGETLLPEAENITILAGCIPVEDIIRMLQRMRFDLVIDATHPYATSITESICTACRETETEYLRLLRQSSEQTEDVVCVENAAAAAAFLESTRGNILLTTGSKELAAYSGIPDFTQRVYARVLPMDASLEACRAAGLKAAHIIAMQGPFSEEMDLATLRFADAAWMVTKDGGEAGGFPAKASAARKAGAGLVVIGRPPQREGLPFAAVLDVLRKRFGCTVRPQVRIVGIGPGSREAMTREVSETIEAADCLIGAKRMLEAVARPGQHTCDAIAPQDIADFIRTHWEYRRFAVVMSGDTGFFSGTKKLLPLLEGCDTAVLPGLSSLSYLCARLRTSYEDVRVVSLHGRQHNILPEVRATSRLFALVGGERGINDLCRTLTEGDLGHVSVYVGQRLGYPDERIVRGTAAELTDGVYAPLSVALIENPHPDAVVTPGLPDDAFLRSAEGMPVVPMTKSEVRAVCLSKLRLTERSVCWDIGAGTGSVSVEMALQAKQGLVCAVERREDAAALLGQNRNRFALDNLQVVCGSAPEACVGLPAPTHAFIGGSAGNMHEIVALLLAKNPHVRIVATAVSLESVAELTDCLPAFPFAETEVVSLQAARDRKAGSYHLMSGQNPIYIFTMQGGGETA</sequence>
<dbReference type="InterPro" id="IPR050714">
    <property type="entry name" value="Cobalamin_biosynth_MTase"/>
</dbReference>
<dbReference type="Pfam" id="PF00590">
    <property type="entry name" value="TP_methylase"/>
    <property type="match status" value="1"/>
</dbReference>
<dbReference type="EMBL" id="JAJEPW010000016">
    <property type="protein sequence ID" value="MCC2129267.1"/>
    <property type="molecule type" value="Genomic_DNA"/>
</dbReference>
<evidence type="ECO:0000256" key="5">
    <source>
        <dbReference type="ARBA" id="ARBA00022691"/>
    </source>
</evidence>
<dbReference type="Pfam" id="PF02571">
    <property type="entry name" value="CbiJ"/>
    <property type="match status" value="1"/>
</dbReference>
<dbReference type="InterPro" id="IPR000878">
    <property type="entry name" value="4pyrrol_Mease"/>
</dbReference>
<keyword evidence="8" id="KW-1185">Reference proteome</keyword>
<dbReference type="NCBIfam" id="TIGR00715">
    <property type="entry name" value="precor6x_red"/>
    <property type="match status" value="1"/>
</dbReference>
<dbReference type="GO" id="GO:0016994">
    <property type="term" value="F:precorrin-6A reductase activity"/>
    <property type="evidence" value="ECO:0007669"/>
    <property type="project" value="UniProtKB-EC"/>
</dbReference>
<dbReference type="InterPro" id="IPR003723">
    <property type="entry name" value="Precorrin-6x_reduct"/>
</dbReference>
<dbReference type="PROSITE" id="PS51014">
    <property type="entry name" value="COBK_CBIJ"/>
    <property type="match status" value="1"/>
</dbReference>
<protein>
    <submittedName>
        <fullName evidence="7">Precorrin-6A reductase</fullName>
        <ecNumber evidence="7">1.3.1.54</ecNumber>
    </submittedName>
</protein>
<dbReference type="InterPro" id="IPR035996">
    <property type="entry name" value="4pyrrol_Methylase_sf"/>
</dbReference>
<dbReference type="EC" id="1.3.1.54" evidence="7"/>
<dbReference type="CDD" id="cd11644">
    <property type="entry name" value="Precorrin-6Y-MT"/>
    <property type="match status" value="1"/>
</dbReference>
<dbReference type="AlphaFoldDB" id="A0AAE3AED0"/>
<dbReference type="Gene3D" id="3.30.950.10">
    <property type="entry name" value="Methyltransferase, Cobalt-precorrin-4 Transmethylase, Domain 2"/>
    <property type="match status" value="1"/>
</dbReference>
<name>A0AAE3AED0_9FIRM</name>